<name>A0ABW3C9E8_SPHXN</name>
<feature type="domain" description="DUF5681" evidence="2">
    <location>
        <begin position="26"/>
        <end position="100"/>
    </location>
</feature>
<evidence type="ECO:0000256" key="1">
    <source>
        <dbReference type="SAM" id="MobiDB-lite"/>
    </source>
</evidence>
<evidence type="ECO:0000313" key="3">
    <source>
        <dbReference type="EMBL" id="MFD0850201.1"/>
    </source>
</evidence>
<dbReference type="InterPro" id="IPR043736">
    <property type="entry name" value="DUF5681"/>
</dbReference>
<gene>
    <name evidence="3" type="ORF">ACFQ00_17840</name>
</gene>
<dbReference type="EMBL" id="JBHTIK010000015">
    <property type="protein sequence ID" value="MFD0850201.1"/>
    <property type="molecule type" value="Genomic_DNA"/>
</dbReference>
<dbReference type="Pfam" id="PF18932">
    <property type="entry name" value="DUF5681"/>
    <property type="match status" value="1"/>
</dbReference>
<dbReference type="RefSeq" id="WP_381494072.1">
    <property type="nucleotide sequence ID" value="NZ_JBHTIK010000015.1"/>
</dbReference>
<organism evidence="3 4">
    <name type="scientific">Sphingosinicella xenopeptidilytica</name>
    <dbReference type="NCBI Taxonomy" id="364098"/>
    <lineage>
        <taxon>Bacteria</taxon>
        <taxon>Pseudomonadati</taxon>
        <taxon>Pseudomonadota</taxon>
        <taxon>Alphaproteobacteria</taxon>
        <taxon>Sphingomonadales</taxon>
        <taxon>Sphingosinicellaceae</taxon>
        <taxon>Sphingosinicella</taxon>
    </lineage>
</organism>
<feature type="region of interest" description="Disordered" evidence="1">
    <location>
        <begin position="1"/>
        <end position="46"/>
    </location>
</feature>
<proteinExistence type="predicted"/>
<dbReference type="Proteomes" id="UP001597124">
    <property type="component" value="Unassembled WGS sequence"/>
</dbReference>
<sequence length="136" mass="15157">MTDDEFPSDDERQESPYEVGYGKPPRHSQFKPGNKQGKGRPRGSRNISTYVKDALGAKVPARINGKVQKLTKMELSLHQLANKASSGDLKAIDKATALFERHCPPENNGPIPEEETAYDLDTIKHYLLMQGDFGDE</sequence>
<keyword evidence="4" id="KW-1185">Reference proteome</keyword>
<evidence type="ECO:0000313" key="4">
    <source>
        <dbReference type="Proteomes" id="UP001597124"/>
    </source>
</evidence>
<reference evidence="4" key="1">
    <citation type="journal article" date="2019" name="Int. J. Syst. Evol. Microbiol.">
        <title>The Global Catalogue of Microorganisms (GCM) 10K type strain sequencing project: providing services to taxonomists for standard genome sequencing and annotation.</title>
        <authorList>
            <consortium name="The Broad Institute Genomics Platform"/>
            <consortium name="The Broad Institute Genome Sequencing Center for Infectious Disease"/>
            <person name="Wu L."/>
            <person name="Ma J."/>
        </authorList>
    </citation>
    <scope>NUCLEOTIDE SEQUENCE [LARGE SCALE GENOMIC DNA]</scope>
    <source>
        <strain evidence="4">CCUG 52537</strain>
    </source>
</reference>
<accession>A0ABW3C9E8</accession>
<evidence type="ECO:0000259" key="2">
    <source>
        <dbReference type="Pfam" id="PF18932"/>
    </source>
</evidence>
<protein>
    <submittedName>
        <fullName evidence="3">DUF5681 domain-containing protein</fullName>
    </submittedName>
</protein>
<comment type="caution">
    <text evidence="3">The sequence shown here is derived from an EMBL/GenBank/DDBJ whole genome shotgun (WGS) entry which is preliminary data.</text>
</comment>